<keyword evidence="4" id="KW-1185">Reference proteome</keyword>
<feature type="compositionally biased region" description="Low complexity" evidence="1">
    <location>
        <begin position="61"/>
        <end position="76"/>
    </location>
</feature>
<dbReference type="EMBL" id="JBHSBN010000004">
    <property type="protein sequence ID" value="MFC4106103.1"/>
    <property type="molecule type" value="Genomic_DNA"/>
</dbReference>
<keyword evidence="2" id="KW-0812">Transmembrane</keyword>
<name>A0ABV8KJ41_9ACTN</name>
<evidence type="ECO:0008006" key="5">
    <source>
        <dbReference type="Google" id="ProtNLM"/>
    </source>
</evidence>
<dbReference type="Proteomes" id="UP001595868">
    <property type="component" value="Unassembled WGS sequence"/>
</dbReference>
<evidence type="ECO:0000313" key="4">
    <source>
        <dbReference type="Proteomes" id="UP001595868"/>
    </source>
</evidence>
<protein>
    <recommendedName>
        <fullName evidence="5">MYXO-CTERM domain-containing protein</fullName>
    </recommendedName>
</protein>
<accession>A0ABV8KJ41</accession>
<organism evidence="3 4">
    <name type="scientific">Micromonospora zhanjiangensis</name>
    <dbReference type="NCBI Taxonomy" id="1522057"/>
    <lineage>
        <taxon>Bacteria</taxon>
        <taxon>Bacillati</taxon>
        <taxon>Actinomycetota</taxon>
        <taxon>Actinomycetes</taxon>
        <taxon>Micromonosporales</taxon>
        <taxon>Micromonosporaceae</taxon>
        <taxon>Micromonospora</taxon>
    </lineage>
</organism>
<sequence>MNVPVAITPSARLRIATVESLFIVLSISVMSSGVWIVAGSVAAVLAAVAIIALRRRRRAKAGGSDPAMRAARQAIRQSRRDQRRRGRGNLRGEGYGGDDGLGQSAGVTSDGGGVP</sequence>
<proteinExistence type="predicted"/>
<feature type="transmembrane region" description="Helical" evidence="2">
    <location>
        <begin position="20"/>
        <end position="53"/>
    </location>
</feature>
<dbReference type="RefSeq" id="WP_377543496.1">
    <property type="nucleotide sequence ID" value="NZ_JBHSBN010000004.1"/>
</dbReference>
<evidence type="ECO:0000256" key="1">
    <source>
        <dbReference type="SAM" id="MobiDB-lite"/>
    </source>
</evidence>
<gene>
    <name evidence="3" type="ORF">ACFOX0_09155</name>
</gene>
<reference evidence="4" key="1">
    <citation type="journal article" date="2019" name="Int. J. Syst. Evol. Microbiol.">
        <title>The Global Catalogue of Microorganisms (GCM) 10K type strain sequencing project: providing services to taxonomists for standard genome sequencing and annotation.</title>
        <authorList>
            <consortium name="The Broad Institute Genomics Platform"/>
            <consortium name="The Broad Institute Genome Sequencing Center for Infectious Disease"/>
            <person name="Wu L."/>
            <person name="Ma J."/>
        </authorList>
    </citation>
    <scope>NUCLEOTIDE SEQUENCE [LARGE SCALE GENOMIC DNA]</scope>
    <source>
        <strain evidence="4">2902at01</strain>
    </source>
</reference>
<keyword evidence="2" id="KW-1133">Transmembrane helix</keyword>
<comment type="caution">
    <text evidence="3">The sequence shown here is derived from an EMBL/GenBank/DDBJ whole genome shotgun (WGS) entry which is preliminary data.</text>
</comment>
<evidence type="ECO:0000256" key="2">
    <source>
        <dbReference type="SAM" id="Phobius"/>
    </source>
</evidence>
<feature type="region of interest" description="Disordered" evidence="1">
    <location>
        <begin position="57"/>
        <end position="115"/>
    </location>
</feature>
<feature type="compositionally biased region" description="Gly residues" evidence="1">
    <location>
        <begin position="89"/>
        <end position="100"/>
    </location>
</feature>
<evidence type="ECO:0000313" key="3">
    <source>
        <dbReference type="EMBL" id="MFC4106103.1"/>
    </source>
</evidence>
<keyword evidence="2" id="KW-0472">Membrane</keyword>